<proteinExistence type="predicted"/>
<dbReference type="AlphaFoldDB" id="A0AAV1IMR2"/>
<keyword evidence="2" id="KW-1185">Reference proteome</keyword>
<evidence type="ECO:0000313" key="1">
    <source>
        <dbReference type="EMBL" id="CAK0787385.1"/>
    </source>
</evidence>
<reference evidence="1 2" key="1">
    <citation type="submission" date="2023-10" db="EMBL/GenBank/DDBJ databases">
        <authorList>
            <person name="Maclean D."/>
            <person name="Macfadyen A."/>
        </authorList>
    </citation>
    <scope>NUCLEOTIDE SEQUENCE [LARGE SCALE GENOMIC DNA]</scope>
</reference>
<dbReference type="EMBL" id="CAUYUE010000017">
    <property type="protein sequence ID" value="CAK0787385.1"/>
    <property type="molecule type" value="Genomic_DNA"/>
</dbReference>
<gene>
    <name evidence="1" type="ORF">CVIRNUC_010605</name>
</gene>
<dbReference type="InterPro" id="IPR011990">
    <property type="entry name" value="TPR-like_helical_dom_sf"/>
</dbReference>
<dbReference type="Gene3D" id="1.25.40.10">
    <property type="entry name" value="Tetratricopeptide repeat domain"/>
    <property type="match status" value="1"/>
</dbReference>
<dbReference type="Proteomes" id="UP001314263">
    <property type="component" value="Unassembled WGS sequence"/>
</dbReference>
<evidence type="ECO:0000313" key="2">
    <source>
        <dbReference type="Proteomes" id="UP001314263"/>
    </source>
</evidence>
<name>A0AAV1IMR2_9CHLO</name>
<accession>A0AAV1IMR2</accession>
<sequence length="158" mass="16816">MQVAAILSSIAGSTTAVPLRCLGAAQGHVAAKPAFEQLLGQARAQLHPMHVAAIDCLMPLVNCSRAVGDQAQAIRHLQQLLSALEAVYGCHTVEIGNLYGLLGRLYLDRASSLSGAFQARYKKQAKEAFSSAFAAYETCLGESQEQCKELQGRMGTLP</sequence>
<protein>
    <submittedName>
        <fullName evidence="1">Uncharacterized protein</fullName>
    </submittedName>
</protein>
<comment type="caution">
    <text evidence="1">The sequence shown here is derived from an EMBL/GenBank/DDBJ whole genome shotgun (WGS) entry which is preliminary data.</text>
</comment>
<organism evidence="1 2">
    <name type="scientific">Coccomyxa viridis</name>
    <dbReference type="NCBI Taxonomy" id="1274662"/>
    <lineage>
        <taxon>Eukaryota</taxon>
        <taxon>Viridiplantae</taxon>
        <taxon>Chlorophyta</taxon>
        <taxon>core chlorophytes</taxon>
        <taxon>Trebouxiophyceae</taxon>
        <taxon>Trebouxiophyceae incertae sedis</taxon>
        <taxon>Coccomyxaceae</taxon>
        <taxon>Coccomyxa</taxon>
    </lineage>
</organism>